<evidence type="ECO:0000313" key="2">
    <source>
        <dbReference type="Proteomes" id="UP000218160"/>
    </source>
</evidence>
<evidence type="ECO:0000313" key="1">
    <source>
        <dbReference type="EMBL" id="ATF09701.1"/>
    </source>
</evidence>
<accession>A0A291B9P2</accession>
<dbReference type="AlphaFoldDB" id="A0A291B9P2"/>
<proteinExistence type="predicted"/>
<keyword evidence="2" id="KW-1185">Reference proteome</keyword>
<sequence length="50" mass="5617">MPQLGNQITNLRSKQLGLLKYAGILIIFVTRQRADSDIVKLAQLSLSRPH</sequence>
<dbReference type="Proteomes" id="UP000218160">
    <property type="component" value="Chromosome 1"/>
</dbReference>
<dbReference type="EMBL" id="CP020660">
    <property type="protein sequence ID" value="ATF09701.1"/>
    <property type="molecule type" value="Genomic_DNA"/>
</dbReference>
<gene>
    <name evidence="1" type="ORF">BTN50_1212</name>
</gene>
<organism evidence="1 2">
    <name type="scientific">Candidatus Enterovibrio altilux</name>
    <dbReference type="NCBI Taxonomy" id="1927128"/>
    <lineage>
        <taxon>Bacteria</taxon>
        <taxon>Pseudomonadati</taxon>
        <taxon>Pseudomonadota</taxon>
        <taxon>Gammaproteobacteria</taxon>
        <taxon>Vibrionales</taxon>
        <taxon>Vibrionaceae</taxon>
        <taxon>Enterovibrio</taxon>
    </lineage>
</organism>
<dbReference type="KEGG" id="elux:BTN50_1212"/>
<reference evidence="2" key="1">
    <citation type="submission" date="2017-04" db="EMBL/GenBank/DDBJ databases">
        <title>Genome evolution of the luminous symbionts of deep sea anglerfish.</title>
        <authorList>
            <person name="Hendry T.A."/>
        </authorList>
    </citation>
    <scope>NUCLEOTIDE SEQUENCE [LARGE SCALE GENOMIC DNA]</scope>
</reference>
<protein>
    <submittedName>
        <fullName evidence="1">Uncharacterized protein</fullName>
    </submittedName>
</protein>
<name>A0A291B9P2_9GAMM</name>